<dbReference type="EMBL" id="JAGINT010000002">
    <property type="protein sequence ID" value="MBP2357459.1"/>
    <property type="molecule type" value="Genomic_DNA"/>
</dbReference>
<dbReference type="PANTHER" id="PTHR43214">
    <property type="entry name" value="TWO-COMPONENT RESPONSE REGULATOR"/>
    <property type="match status" value="1"/>
</dbReference>
<name>A0ABS4V130_9ACTN</name>
<evidence type="ECO:0000259" key="2">
    <source>
        <dbReference type="PROSITE" id="PS50043"/>
    </source>
</evidence>
<dbReference type="InterPro" id="IPR036388">
    <property type="entry name" value="WH-like_DNA-bd_sf"/>
</dbReference>
<gene>
    <name evidence="3" type="ORF">JOF29_008569</name>
</gene>
<dbReference type="SUPFAM" id="SSF46894">
    <property type="entry name" value="C-terminal effector domain of the bipartite response regulators"/>
    <property type="match status" value="1"/>
</dbReference>
<dbReference type="SUPFAM" id="SSF48452">
    <property type="entry name" value="TPR-like"/>
    <property type="match status" value="2"/>
</dbReference>
<dbReference type="InterPro" id="IPR011990">
    <property type="entry name" value="TPR-like_helical_dom_sf"/>
</dbReference>
<evidence type="ECO:0000313" key="3">
    <source>
        <dbReference type="EMBL" id="MBP2357459.1"/>
    </source>
</evidence>
<feature type="domain" description="HTH luxR-type" evidence="2">
    <location>
        <begin position="452"/>
        <end position="517"/>
    </location>
</feature>
<dbReference type="GO" id="GO:0003677">
    <property type="term" value="F:DNA binding"/>
    <property type="evidence" value="ECO:0007669"/>
    <property type="project" value="UniProtKB-KW"/>
</dbReference>
<evidence type="ECO:0000313" key="4">
    <source>
        <dbReference type="Proteomes" id="UP000755585"/>
    </source>
</evidence>
<dbReference type="InterPro" id="IPR016032">
    <property type="entry name" value="Sig_transdc_resp-reg_C-effctor"/>
</dbReference>
<accession>A0ABS4V130</accession>
<dbReference type="Proteomes" id="UP000755585">
    <property type="component" value="Unassembled WGS sequence"/>
</dbReference>
<evidence type="ECO:0000256" key="1">
    <source>
        <dbReference type="ARBA" id="ARBA00023125"/>
    </source>
</evidence>
<keyword evidence="4" id="KW-1185">Reference proteome</keyword>
<dbReference type="Gene3D" id="1.25.40.10">
    <property type="entry name" value="Tetratricopeptide repeat domain"/>
    <property type="match status" value="2"/>
</dbReference>
<dbReference type="CDD" id="cd06170">
    <property type="entry name" value="LuxR_C_like"/>
    <property type="match status" value="1"/>
</dbReference>
<dbReference type="PRINTS" id="PR00038">
    <property type="entry name" value="HTHLUXR"/>
</dbReference>
<dbReference type="PANTHER" id="PTHR43214:SF43">
    <property type="entry name" value="TWO-COMPONENT RESPONSE REGULATOR"/>
    <property type="match status" value="1"/>
</dbReference>
<dbReference type="PROSITE" id="PS00622">
    <property type="entry name" value="HTH_LUXR_1"/>
    <property type="match status" value="1"/>
</dbReference>
<proteinExistence type="predicted"/>
<keyword evidence="1 3" id="KW-0238">DNA-binding</keyword>
<dbReference type="InterPro" id="IPR039420">
    <property type="entry name" value="WalR-like"/>
</dbReference>
<dbReference type="SMART" id="SM00421">
    <property type="entry name" value="HTH_LUXR"/>
    <property type="match status" value="1"/>
</dbReference>
<dbReference type="PROSITE" id="PS50043">
    <property type="entry name" value="HTH_LUXR_2"/>
    <property type="match status" value="1"/>
</dbReference>
<protein>
    <submittedName>
        <fullName evidence="3">DNA-binding CsgD family transcriptional regulator</fullName>
    </submittedName>
</protein>
<comment type="caution">
    <text evidence="3">The sequence shown here is derived from an EMBL/GenBank/DDBJ whole genome shotgun (WGS) entry which is preliminary data.</text>
</comment>
<dbReference type="Gene3D" id="1.10.10.10">
    <property type="entry name" value="Winged helix-like DNA-binding domain superfamily/Winged helix DNA-binding domain"/>
    <property type="match status" value="1"/>
</dbReference>
<sequence>MEQHDWPAEYAALTAADRHAPLPPADLDRLAVAAFVLGHDDEVAHCRERAYEGHLAAGDRRSAARSAFWLGFHLQNRGEFAHAAGWRSRIERQVAEDSAEFAAMRMLGDAAALMMSGDAAAALPMFEQSSGLTADAGLLVLATLGRGRCLMTTGRGAEALAALDEAMVHVTGGRIGPEVSGLAYCAVIDLSMQLYDVRRAQEWTRALTGWCDAQSGLVPYRGACLVHRAEILQLRGAWAEAAGAAEDACRRLAETQAGALGGAWYRLAEVERQRGRYAAAERAYQQASAHGAEVQPGFARLRAAQGNRVPAIAGLERALAEHPHSPNRPVLLAARVDLAIDAGDFETARTAAAELGGLAGPDSPYLQAVAAYAEGAVRIACGDPRGAVPALRRAWSLWQQLDTPYEAARTRLLVARACRALGDGDAAQMELDSARAVFERLGAVADLAALDAGGRVGGLSPRELEVLRLLATGATNRRVAEQLFLSERTVARHVSNIFGKLGVSSRAAATAYAYSHGLVSG</sequence>
<dbReference type="RefSeq" id="WP_209699817.1">
    <property type="nucleotide sequence ID" value="NZ_BAAAVU010000018.1"/>
</dbReference>
<dbReference type="InterPro" id="IPR000792">
    <property type="entry name" value="Tscrpt_reg_LuxR_C"/>
</dbReference>
<reference evidence="3 4" key="1">
    <citation type="submission" date="2021-03" db="EMBL/GenBank/DDBJ databases">
        <title>Sequencing the genomes of 1000 actinobacteria strains.</title>
        <authorList>
            <person name="Klenk H.-P."/>
        </authorList>
    </citation>
    <scope>NUCLEOTIDE SEQUENCE [LARGE SCALE GENOMIC DNA]</scope>
    <source>
        <strain evidence="3 4">DSM 18824</strain>
    </source>
</reference>
<organism evidence="3 4">
    <name type="scientific">Kribbella aluminosa</name>
    <dbReference type="NCBI Taxonomy" id="416017"/>
    <lineage>
        <taxon>Bacteria</taxon>
        <taxon>Bacillati</taxon>
        <taxon>Actinomycetota</taxon>
        <taxon>Actinomycetes</taxon>
        <taxon>Propionibacteriales</taxon>
        <taxon>Kribbellaceae</taxon>
        <taxon>Kribbella</taxon>
    </lineage>
</organism>
<dbReference type="Pfam" id="PF00196">
    <property type="entry name" value="GerE"/>
    <property type="match status" value="1"/>
</dbReference>